<dbReference type="InterPro" id="IPR015943">
    <property type="entry name" value="WD40/YVTN_repeat-like_dom_sf"/>
</dbReference>
<sequence>MVQSLISTEVATALTGYVTPQDQAQHVLVATEVGNIHEITLVGEQAQVEIQLLAHLDDAVINTLAGYVTDDGVQHAVMSTIDGNIYHISAGERQQIFHVDDGVMVVGLAAYAVSGTAGQHALVATSDDDIYYLSWQAGQEALSERVVHTEASATSIAGYYSSADAQHHLLIAASDGNLYEYTFKAQQPAQQRVLDFFDEKFFGMTAYLLPGDHSGHVVVATRDGKLYHVSYPAQSTPVQVDALARFYLVSKSDMMYFTSYAQADGLQHIIIGSSDGAIHHFSWRGSPQQLLKLTPDALERQQKDVNHEIMTTFGALY</sequence>
<gene>
    <name evidence="1" type="ORF">KDA_11300</name>
</gene>
<reference evidence="2" key="1">
    <citation type="submission" date="2018-12" db="EMBL/GenBank/DDBJ databases">
        <title>Tengunoibacter tsumagoiensis gen. nov., sp. nov., Dictyobacter kobayashii sp. nov., D. alpinus sp. nov., and D. joshuensis sp. nov. and description of Dictyobacteraceae fam. nov. within the order Ktedonobacterales isolated from Tengu-no-mugimeshi.</title>
        <authorList>
            <person name="Wang C.M."/>
            <person name="Zheng Y."/>
            <person name="Sakai Y."/>
            <person name="Toyoda A."/>
            <person name="Minakuchi Y."/>
            <person name="Abe K."/>
            <person name="Yokota A."/>
            <person name="Yabe S."/>
        </authorList>
    </citation>
    <scope>NUCLEOTIDE SEQUENCE [LARGE SCALE GENOMIC DNA]</scope>
    <source>
        <strain evidence="2">Uno16</strain>
    </source>
</reference>
<dbReference type="AlphaFoldDB" id="A0A402B2S1"/>
<name>A0A402B2S1_9CHLR</name>
<evidence type="ECO:0008006" key="3">
    <source>
        <dbReference type="Google" id="ProtNLM"/>
    </source>
</evidence>
<dbReference type="RefSeq" id="WP_126626203.1">
    <property type="nucleotide sequence ID" value="NZ_BIFT01000001.1"/>
</dbReference>
<dbReference type="EMBL" id="BIFT01000001">
    <property type="protein sequence ID" value="GCE25646.1"/>
    <property type="molecule type" value="Genomic_DNA"/>
</dbReference>
<dbReference type="Gene3D" id="2.130.10.10">
    <property type="entry name" value="YVTN repeat-like/Quinoprotein amine dehydrogenase"/>
    <property type="match status" value="1"/>
</dbReference>
<proteinExistence type="predicted"/>
<accession>A0A402B2S1</accession>
<dbReference type="InterPro" id="IPR011047">
    <property type="entry name" value="Quinoprotein_ADH-like_sf"/>
</dbReference>
<comment type="caution">
    <text evidence="1">The sequence shown here is derived from an EMBL/GenBank/DDBJ whole genome shotgun (WGS) entry which is preliminary data.</text>
</comment>
<organism evidence="1 2">
    <name type="scientific">Dictyobacter alpinus</name>
    <dbReference type="NCBI Taxonomy" id="2014873"/>
    <lineage>
        <taxon>Bacteria</taxon>
        <taxon>Bacillati</taxon>
        <taxon>Chloroflexota</taxon>
        <taxon>Ktedonobacteria</taxon>
        <taxon>Ktedonobacterales</taxon>
        <taxon>Dictyobacteraceae</taxon>
        <taxon>Dictyobacter</taxon>
    </lineage>
</organism>
<dbReference type="SUPFAM" id="SSF50998">
    <property type="entry name" value="Quinoprotein alcohol dehydrogenase-like"/>
    <property type="match status" value="1"/>
</dbReference>
<dbReference type="Proteomes" id="UP000287171">
    <property type="component" value="Unassembled WGS sequence"/>
</dbReference>
<keyword evidence="2" id="KW-1185">Reference proteome</keyword>
<protein>
    <recommendedName>
        <fullName evidence="3">Lipoprotein LpqB beta-propeller domain-containing protein</fullName>
    </recommendedName>
</protein>
<evidence type="ECO:0000313" key="1">
    <source>
        <dbReference type="EMBL" id="GCE25646.1"/>
    </source>
</evidence>
<evidence type="ECO:0000313" key="2">
    <source>
        <dbReference type="Proteomes" id="UP000287171"/>
    </source>
</evidence>